<dbReference type="Gene3D" id="3.40.50.10490">
    <property type="entry name" value="Glucose-6-phosphate isomerase like protein, domain 1"/>
    <property type="match status" value="1"/>
</dbReference>
<name>A0A6V8LED3_9ACTN</name>
<dbReference type="InterPro" id="IPR035472">
    <property type="entry name" value="RpiR-like_SIS"/>
</dbReference>
<proteinExistence type="predicted"/>
<dbReference type="PANTHER" id="PTHR30390:SF7">
    <property type="entry name" value="PHOSPHOHEPTOSE ISOMERASE"/>
    <property type="match status" value="1"/>
</dbReference>
<dbReference type="GO" id="GO:0097367">
    <property type="term" value="F:carbohydrate derivative binding"/>
    <property type="evidence" value="ECO:0007669"/>
    <property type="project" value="InterPro"/>
</dbReference>
<evidence type="ECO:0000259" key="1">
    <source>
        <dbReference type="PROSITE" id="PS51464"/>
    </source>
</evidence>
<dbReference type="AlphaFoldDB" id="A0A6V8LED3"/>
<dbReference type="InterPro" id="IPR046348">
    <property type="entry name" value="SIS_dom_sf"/>
</dbReference>
<gene>
    <name evidence="2" type="ORF">Prum_076620</name>
</gene>
<reference evidence="2 3" key="2">
    <citation type="submission" date="2020-03" db="EMBL/GenBank/DDBJ databases">
        <authorList>
            <person name="Ichikawa N."/>
            <person name="Kimura A."/>
            <person name="Kitahashi Y."/>
            <person name="Uohara A."/>
        </authorList>
    </citation>
    <scope>NUCLEOTIDE SEQUENCE [LARGE SCALE GENOMIC DNA]</scope>
    <source>
        <strain evidence="2 3">NBRC 108638</strain>
    </source>
</reference>
<feature type="domain" description="SIS" evidence="1">
    <location>
        <begin position="34"/>
        <end position="220"/>
    </location>
</feature>
<accession>A0A6V8LED3</accession>
<dbReference type="NCBIfam" id="NF002805">
    <property type="entry name" value="PRK02947.1"/>
    <property type="match status" value="1"/>
</dbReference>
<keyword evidence="3" id="KW-1185">Reference proteome</keyword>
<dbReference type="RefSeq" id="WP_173080917.1">
    <property type="nucleotide sequence ID" value="NZ_BAABJB010000001.1"/>
</dbReference>
<dbReference type="SUPFAM" id="SSF53697">
    <property type="entry name" value="SIS domain"/>
    <property type="match status" value="1"/>
</dbReference>
<dbReference type="InterPro" id="IPR050099">
    <property type="entry name" value="SIS_GmhA/DiaA_subfam"/>
</dbReference>
<protein>
    <recommendedName>
        <fullName evidence="1">SIS domain-containing protein</fullName>
    </recommendedName>
</protein>
<dbReference type="InterPro" id="IPR001347">
    <property type="entry name" value="SIS_dom"/>
</dbReference>
<organism evidence="2 3">
    <name type="scientific">Phytohabitans rumicis</name>
    <dbReference type="NCBI Taxonomy" id="1076125"/>
    <lineage>
        <taxon>Bacteria</taxon>
        <taxon>Bacillati</taxon>
        <taxon>Actinomycetota</taxon>
        <taxon>Actinomycetes</taxon>
        <taxon>Micromonosporales</taxon>
        <taxon>Micromonosporaceae</taxon>
    </lineage>
</organism>
<sequence>MPISGSGYADVISDFVREVPVSQRDNVRDAAGRIATALRNDGVIQAFGSGHSEAIAMEIAGRAGGLVPTNRLTLRDLVIFGGEPPSILDNPGLERDPAIAHRIFELAKVAPPDIFVVISSSGVNGCVVELARIAKEQGHDVIALTSLRHSAAVPSRHPSGLKLSDLADVVLDNGAPRGDSVMHLPGGGAFGAVSTITSALLAQMTVAEVVRLLLEAGQTPAVYLSANIPEGDEHNQRLEARYAGRIRRGA</sequence>
<dbReference type="PANTHER" id="PTHR30390">
    <property type="entry name" value="SEDOHEPTULOSE 7-PHOSPHATE ISOMERASE / DNAA INITIATOR-ASSOCIATING FACTOR FOR REPLICATION INITIATION"/>
    <property type="match status" value="1"/>
</dbReference>
<dbReference type="Proteomes" id="UP000482960">
    <property type="component" value="Unassembled WGS sequence"/>
</dbReference>
<dbReference type="EMBL" id="BLPG01000001">
    <property type="protein sequence ID" value="GFJ94020.1"/>
    <property type="molecule type" value="Genomic_DNA"/>
</dbReference>
<evidence type="ECO:0000313" key="2">
    <source>
        <dbReference type="EMBL" id="GFJ94020.1"/>
    </source>
</evidence>
<dbReference type="PROSITE" id="PS51464">
    <property type="entry name" value="SIS"/>
    <property type="match status" value="1"/>
</dbReference>
<reference evidence="2 3" key="1">
    <citation type="submission" date="2020-03" db="EMBL/GenBank/DDBJ databases">
        <title>Whole genome shotgun sequence of Phytohabitans rumicis NBRC 108638.</title>
        <authorList>
            <person name="Komaki H."/>
            <person name="Tamura T."/>
        </authorList>
    </citation>
    <scope>NUCLEOTIDE SEQUENCE [LARGE SCALE GENOMIC DNA]</scope>
    <source>
        <strain evidence="2 3">NBRC 108638</strain>
    </source>
</reference>
<evidence type="ECO:0000313" key="3">
    <source>
        <dbReference type="Proteomes" id="UP000482960"/>
    </source>
</evidence>
<dbReference type="Pfam" id="PF13580">
    <property type="entry name" value="SIS_2"/>
    <property type="match status" value="1"/>
</dbReference>
<comment type="caution">
    <text evidence="2">The sequence shown here is derived from an EMBL/GenBank/DDBJ whole genome shotgun (WGS) entry which is preliminary data.</text>
</comment>
<dbReference type="GO" id="GO:1901135">
    <property type="term" value="P:carbohydrate derivative metabolic process"/>
    <property type="evidence" value="ECO:0007669"/>
    <property type="project" value="InterPro"/>
</dbReference>
<dbReference type="CDD" id="cd05013">
    <property type="entry name" value="SIS_RpiR"/>
    <property type="match status" value="1"/>
</dbReference>